<sequence length="92" mass="10878">MFKKLYIIRHLEKEDAELINHIVVKSRNGFRIWTYSEFIGGDGNYIEGMVFKFGDANGSSENLTKELNDALLDEVEKEFKEIKEYYEIKEYS</sequence>
<comment type="caution">
    <text evidence="1">The sequence shown here is derived from an EMBL/GenBank/DDBJ whole genome shotgun (WGS) entry which is preliminary data.</text>
</comment>
<accession>A0A315YBP0</accession>
<protein>
    <submittedName>
        <fullName evidence="1">Uncharacterized protein</fullName>
    </submittedName>
</protein>
<evidence type="ECO:0000313" key="2">
    <source>
        <dbReference type="Proteomes" id="UP000251717"/>
    </source>
</evidence>
<dbReference type="EMBL" id="MZGS01000014">
    <property type="protein sequence ID" value="PWB88032.1"/>
    <property type="molecule type" value="Genomic_DNA"/>
</dbReference>
<organism evidence="1 2">
    <name type="scientific">Methanobrevibacter thaueri</name>
    <dbReference type="NCBI Taxonomy" id="190975"/>
    <lineage>
        <taxon>Archaea</taxon>
        <taxon>Methanobacteriati</taxon>
        <taxon>Methanobacteriota</taxon>
        <taxon>Methanomada group</taxon>
        <taxon>Methanobacteria</taxon>
        <taxon>Methanobacteriales</taxon>
        <taxon>Methanobacteriaceae</taxon>
        <taxon>Methanobrevibacter</taxon>
    </lineage>
</organism>
<dbReference type="Proteomes" id="UP000251717">
    <property type="component" value="Unassembled WGS sequence"/>
</dbReference>
<reference evidence="1 2" key="1">
    <citation type="submission" date="2017-03" db="EMBL/GenBank/DDBJ databases">
        <title>Genome sequence of Methanobrevibacter thaueri.</title>
        <authorList>
            <person name="Poehlein A."/>
            <person name="Seedorf H."/>
            <person name="Daniel R."/>
        </authorList>
    </citation>
    <scope>NUCLEOTIDE SEQUENCE [LARGE SCALE GENOMIC DNA]</scope>
    <source>
        <strain evidence="1 2">DSM 11995</strain>
    </source>
</reference>
<dbReference type="AlphaFoldDB" id="A0A315YBP0"/>
<gene>
    <name evidence="1" type="ORF">MBBTH_01740</name>
</gene>
<name>A0A315YBP0_9EURY</name>
<dbReference type="RefSeq" id="WP_116591171.1">
    <property type="nucleotide sequence ID" value="NZ_MZGS01000014.1"/>
</dbReference>
<proteinExistence type="predicted"/>
<evidence type="ECO:0000313" key="1">
    <source>
        <dbReference type="EMBL" id="PWB88032.1"/>
    </source>
</evidence>
<keyword evidence="2" id="KW-1185">Reference proteome</keyword>